<name>A0AAU7W0E3_9MICO</name>
<sequence length="210" mass="21698">MAEITWHGATIAWARVADLGDFTEADLAAMGERQLARYRQLSGARAAGFLAGRALIRTLVVGLGGGDDVPLDSSCARCGEDHAAPRTPGFVLSVSHAEDLVAVAVSRGSTPLGVDLERNSAEDRVAELAPMFPAGSAPDLAGWTRIEAAVKADGRGVEIDPNSVRLEPARSVPPGAGPLVWSAVLPGRRSPLQVATLPGPDGHTLSVARG</sequence>
<proteinExistence type="predicted"/>
<organism evidence="1">
    <name type="scientific">Microbacterium sp. A8/3-1</name>
    <dbReference type="NCBI Taxonomy" id="3160749"/>
    <lineage>
        <taxon>Bacteria</taxon>
        <taxon>Bacillati</taxon>
        <taxon>Actinomycetota</taxon>
        <taxon>Actinomycetes</taxon>
        <taxon>Micrococcales</taxon>
        <taxon>Microbacteriaceae</taxon>
        <taxon>Microbacterium</taxon>
    </lineage>
</organism>
<dbReference type="GO" id="GO:0008897">
    <property type="term" value="F:holo-[acyl-carrier-protein] synthase activity"/>
    <property type="evidence" value="ECO:0007669"/>
    <property type="project" value="InterPro"/>
</dbReference>
<gene>
    <name evidence="1" type="ORF">ABS642_09265</name>
</gene>
<dbReference type="RefSeq" id="WP_350353095.1">
    <property type="nucleotide sequence ID" value="NZ_CP158357.1"/>
</dbReference>
<dbReference type="Gene3D" id="3.90.470.20">
    <property type="entry name" value="4'-phosphopantetheinyl transferase domain"/>
    <property type="match status" value="1"/>
</dbReference>
<dbReference type="GO" id="GO:0000287">
    <property type="term" value="F:magnesium ion binding"/>
    <property type="evidence" value="ECO:0007669"/>
    <property type="project" value="InterPro"/>
</dbReference>
<dbReference type="AlphaFoldDB" id="A0AAU7W0E3"/>
<reference evidence="1" key="1">
    <citation type="submission" date="2024-06" db="EMBL/GenBank/DDBJ databases">
        <title>Draft genome sequence of Microbacterium sp. strain A8/3-1, isolated from Oxytropis tragacanthoides Fisch. ex DC. Root nodules in the Altai region of Russia.</title>
        <authorList>
            <person name="Sazanova A."/>
            <person name="Guro P."/>
            <person name="Kuznetsova I."/>
            <person name="Belimov A."/>
            <person name="Safronova V."/>
        </authorList>
    </citation>
    <scope>NUCLEOTIDE SEQUENCE</scope>
    <source>
        <strain evidence="1">A8/3-1</strain>
    </source>
</reference>
<accession>A0AAU7W0E3</accession>
<protein>
    <recommendedName>
        <fullName evidence="2">4'-phosphopantetheinyl transferase</fullName>
    </recommendedName>
</protein>
<evidence type="ECO:0008006" key="2">
    <source>
        <dbReference type="Google" id="ProtNLM"/>
    </source>
</evidence>
<dbReference type="InterPro" id="IPR037143">
    <property type="entry name" value="4-PPantetheinyl_Trfase_dom_sf"/>
</dbReference>
<dbReference type="EMBL" id="CP158357">
    <property type="protein sequence ID" value="XBX80259.1"/>
    <property type="molecule type" value="Genomic_DNA"/>
</dbReference>
<evidence type="ECO:0000313" key="1">
    <source>
        <dbReference type="EMBL" id="XBX80259.1"/>
    </source>
</evidence>